<reference evidence="1 2" key="1">
    <citation type="submission" date="2020-10" db="EMBL/GenBank/DDBJ databases">
        <title>Sequencing the genomes of 1000 actinobacteria strains.</title>
        <authorList>
            <person name="Klenk H.-P."/>
        </authorList>
    </citation>
    <scope>NUCLEOTIDE SEQUENCE [LARGE SCALE GENOMIC DNA]</scope>
    <source>
        <strain evidence="1 2">DSM 46744</strain>
    </source>
</reference>
<proteinExistence type="predicted"/>
<dbReference type="Proteomes" id="UP000627838">
    <property type="component" value="Unassembled WGS sequence"/>
</dbReference>
<accession>A0ABR9K1K0</accession>
<dbReference type="EMBL" id="JADBDZ010000001">
    <property type="protein sequence ID" value="MBE1536711.1"/>
    <property type="molecule type" value="Genomic_DNA"/>
</dbReference>
<name>A0ABR9K1K0_9ACTN</name>
<evidence type="ECO:0000313" key="2">
    <source>
        <dbReference type="Proteomes" id="UP000627838"/>
    </source>
</evidence>
<organism evidence="1 2">
    <name type="scientific">Actinomadura algeriensis</name>
    <dbReference type="NCBI Taxonomy" id="1679523"/>
    <lineage>
        <taxon>Bacteria</taxon>
        <taxon>Bacillati</taxon>
        <taxon>Actinomycetota</taxon>
        <taxon>Actinomycetes</taxon>
        <taxon>Streptosporangiales</taxon>
        <taxon>Thermomonosporaceae</taxon>
        <taxon>Actinomadura</taxon>
    </lineage>
</organism>
<gene>
    <name evidence="1" type="ORF">H4W34_006544</name>
</gene>
<sequence>MSRFSSFCGSAAICLPESATIVWKVTRPARRVLHDLHRQGGCHGSAPFGPDDLAGRRPRAVCENVGCVDLFMDVWTHAHTAVHAKFPDLGEEGSGAARAYLTATARSRVAELNRQNRVERGGVAKPQRRDGVIGRVSRSYDDPWLADVFRFLLGYAASPAGEGSGWPLDVLTERKNTWDGGARIVGGGAARAELRADVASCLATVRAVAGGGWLHDCIVLPLVNRGRAGAVPSGGDGGRPLWPDDPDTALVSAAESMLEDMLARVDGGAGPGTALRAAVEGWFGDDARPPAWAATGADDLAVRRLAKRLLADLRAHEAAA</sequence>
<evidence type="ECO:0000313" key="1">
    <source>
        <dbReference type="EMBL" id="MBE1536711.1"/>
    </source>
</evidence>
<protein>
    <recommendedName>
        <fullName evidence="3">C2H2-type domain-containing protein</fullName>
    </recommendedName>
</protein>
<dbReference type="RefSeq" id="WP_192762713.1">
    <property type="nucleotide sequence ID" value="NZ_JADBDZ010000001.1"/>
</dbReference>
<comment type="caution">
    <text evidence="1">The sequence shown here is derived from an EMBL/GenBank/DDBJ whole genome shotgun (WGS) entry which is preliminary data.</text>
</comment>
<evidence type="ECO:0008006" key="3">
    <source>
        <dbReference type="Google" id="ProtNLM"/>
    </source>
</evidence>
<keyword evidence="2" id="KW-1185">Reference proteome</keyword>